<dbReference type="OrthoDB" id="9814782at2"/>
<dbReference type="Pfam" id="PF04268">
    <property type="entry name" value="SoxG"/>
    <property type="match status" value="1"/>
</dbReference>
<evidence type="ECO:0000313" key="1">
    <source>
        <dbReference type="EMBL" id="SMX27972.1"/>
    </source>
</evidence>
<gene>
    <name evidence="1" type="ORF">TRP8649_02084</name>
</gene>
<organism evidence="1 2">
    <name type="scientific">Pelagimonas phthalicica</name>
    <dbReference type="NCBI Taxonomy" id="1037362"/>
    <lineage>
        <taxon>Bacteria</taxon>
        <taxon>Pseudomonadati</taxon>
        <taxon>Pseudomonadota</taxon>
        <taxon>Alphaproteobacteria</taxon>
        <taxon>Rhodobacterales</taxon>
        <taxon>Roseobacteraceae</taxon>
        <taxon>Pelagimonas</taxon>
    </lineage>
</organism>
<dbReference type="Gene3D" id="3.30.1360.120">
    <property type="entry name" value="Probable tRNA modification gtpase trme, domain 1"/>
    <property type="match status" value="1"/>
</dbReference>
<evidence type="ECO:0000313" key="2">
    <source>
        <dbReference type="Proteomes" id="UP000225972"/>
    </source>
</evidence>
<dbReference type="InterPro" id="IPR007375">
    <property type="entry name" value="SoxG"/>
</dbReference>
<dbReference type="EMBL" id="FXXP01000002">
    <property type="protein sequence ID" value="SMX27972.1"/>
    <property type="molecule type" value="Genomic_DNA"/>
</dbReference>
<accession>A0A238JDD3</accession>
<reference evidence="2" key="1">
    <citation type="submission" date="2017-05" db="EMBL/GenBank/DDBJ databases">
        <authorList>
            <person name="Rodrigo-Torres L."/>
            <person name="Arahal R. D."/>
            <person name="Lucena T."/>
        </authorList>
    </citation>
    <scope>NUCLEOTIDE SEQUENCE [LARGE SCALE GENOMIC DNA]</scope>
    <source>
        <strain evidence="2">CECT 8649</strain>
    </source>
</reference>
<sequence>MSDIATSLNGASFEGITRVEEMRAQGMITLRGDFADPAFVSAVTGLVEADMPGQRQVSTGAERSILWMSPDELMVLCTYAEAPILEAKLRDALADQHALVANVSDARACFELVGGDLREVLAKLAPVDMSPEAFAVGDLRRTRLAQVAGAFWLSSEDKAQIVCFRSVGEYMFNLLKTAAQPGSSVGFI</sequence>
<dbReference type="RefSeq" id="WP_099244996.1">
    <property type="nucleotide sequence ID" value="NZ_FXXP01000002.1"/>
</dbReference>
<dbReference type="Gene3D" id="3.30.70.1520">
    <property type="entry name" value="Heterotetrameric sarcosine oxidase"/>
    <property type="match status" value="1"/>
</dbReference>
<dbReference type="AlphaFoldDB" id="A0A238JDD3"/>
<keyword evidence="2" id="KW-1185">Reference proteome</keyword>
<dbReference type="Proteomes" id="UP000225972">
    <property type="component" value="Unassembled WGS sequence"/>
</dbReference>
<protein>
    <submittedName>
        <fullName evidence="1">Sarcosine oxidase, gamma subunit family</fullName>
    </submittedName>
</protein>
<dbReference type="SUPFAM" id="SSF103025">
    <property type="entry name" value="Folate-binding domain"/>
    <property type="match status" value="1"/>
</dbReference>
<name>A0A238JDD3_9RHOB</name>
<dbReference type="InterPro" id="IPR027266">
    <property type="entry name" value="TrmE/GcvT-like"/>
</dbReference>
<proteinExistence type="predicted"/>